<proteinExistence type="inferred from homology"/>
<reference evidence="5" key="1">
    <citation type="journal article" date="2019" name="Int. J. Syst. Evol. Microbiol.">
        <title>The Global Catalogue of Microorganisms (GCM) 10K type strain sequencing project: providing services to taxonomists for standard genome sequencing and annotation.</title>
        <authorList>
            <consortium name="The Broad Institute Genomics Platform"/>
            <consortium name="The Broad Institute Genome Sequencing Center for Infectious Disease"/>
            <person name="Wu L."/>
            <person name="Ma J."/>
        </authorList>
    </citation>
    <scope>NUCLEOTIDE SEQUENCE [LARGE SCALE GENOMIC DNA]</scope>
    <source>
        <strain evidence="5">CCM 8875</strain>
    </source>
</reference>
<evidence type="ECO:0000313" key="4">
    <source>
        <dbReference type="EMBL" id="MFD1480517.1"/>
    </source>
</evidence>
<gene>
    <name evidence="4" type="primary">dps</name>
    <name evidence="4" type="synonym">pexB</name>
    <name evidence="4" type="ORF">ACFQ5P_04340</name>
</gene>
<evidence type="ECO:0000256" key="1">
    <source>
        <dbReference type="ARBA" id="ARBA00009497"/>
    </source>
</evidence>
<dbReference type="PROSITE" id="PS00818">
    <property type="entry name" value="DPS_1"/>
    <property type="match status" value="1"/>
</dbReference>
<sequence>MVAQGNPRGPGRVDRSKRTKEAVMAVNVKGLADNARKTAISELNARLADGLALSMAIKQAHWNVKGINFIAVHELLDVVNGRLQEHLDIFAERVQVLDGVAVGTAEAVAKASTLKEYPTDLTKAADHIKAICDRMRDHGAKLRAAIDTTDEAGDANTADIFTAASRTADKDLWFLESHLE</sequence>
<dbReference type="EMBL" id="JBHTOQ010000004">
    <property type="protein sequence ID" value="MFD1480517.1"/>
    <property type="molecule type" value="Genomic_DNA"/>
</dbReference>
<dbReference type="SUPFAM" id="SSF47240">
    <property type="entry name" value="Ferritin-like"/>
    <property type="match status" value="1"/>
</dbReference>
<comment type="caution">
    <text evidence="4">The sequence shown here is derived from an EMBL/GenBank/DDBJ whole genome shotgun (WGS) entry which is preliminary data.</text>
</comment>
<name>A0ABW4DRZ1_9RHOB</name>
<comment type="similarity">
    <text evidence="1 2">Belongs to the Dps family.</text>
</comment>
<evidence type="ECO:0000313" key="5">
    <source>
        <dbReference type="Proteomes" id="UP001597302"/>
    </source>
</evidence>
<dbReference type="InterPro" id="IPR012347">
    <property type="entry name" value="Ferritin-like"/>
</dbReference>
<dbReference type="RefSeq" id="WP_278248470.1">
    <property type="nucleotide sequence ID" value="NZ_CBCSAJ010000005.1"/>
</dbReference>
<feature type="domain" description="Ferritin/DPS" evidence="3">
    <location>
        <begin position="41"/>
        <end position="180"/>
    </location>
</feature>
<accession>A0ABW4DRZ1</accession>
<dbReference type="Gene3D" id="1.20.1260.10">
    <property type="match status" value="1"/>
</dbReference>
<dbReference type="PIRSF" id="PIRSF005900">
    <property type="entry name" value="Dps"/>
    <property type="match status" value="1"/>
</dbReference>
<dbReference type="CDD" id="cd01043">
    <property type="entry name" value="DPS"/>
    <property type="match status" value="1"/>
</dbReference>
<dbReference type="InterPro" id="IPR009078">
    <property type="entry name" value="Ferritin-like_SF"/>
</dbReference>
<dbReference type="PANTHER" id="PTHR42932">
    <property type="entry name" value="GENERAL STRESS PROTEIN 20U"/>
    <property type="match status" value="1"/>
</dbReference>
<dbReference type="Proteomes" id="UP001597302">
    <property type="component" value="Unassembled WGS sequence"/>
</dbReference>
<dbReference type="NCBIfam" id="NF006975">
    <property type="entry name" value="PRK09448.1"/>
    <property type="match status" value="1"/>
</dbReference>
<dbReference type="PANTHER" id="PTHR42932:SF3">
    <property type="entry name" value="DNA PROTECTION DURING STARVATION PROTEIN"/>
    <property type="match status" value="1"/>
</dbReference>
<keyword evidence="5" id="KW-1185">Reference proteome</keyword>
<evidence type="ECO:0000259" key="3">
    <source>
        <dbReference type="Pfam" id="PF00210"/>
    </source>
</evidence>
<dbReference type="InterPro" id="IPR002177">
    <property type="entry name" value="DPS_DNA-bd"/>
</dbReference>
<dbReference type="InterPro" id="IPR008331">
    <property type="entry name" value="Ferritin_DPS_dom"/>
</dbReference>
<organism evidence="4 5">
    <name type="scientific">Paracoccus nototheniae</name>
    <dbReference type="NCBI Taxonomy" id="2489002"/>
    <lineage>
        <taxon>Bacteria</taxon>
        <taxon>Pseudomonadati</taxon>
        <taxon>Pseudomonadota</taxon>
        <taxon>Alphaproteobacteria</taxon>
        <taxon>Rhodobacterales</taxon>
        <taxon>Paracoccaceae</taxon>
        <taxon>Paracoccus</taxon>
    </lineage>
</organism>
<dbReference type="PRINTS" id="PR01346">
    <property type="entry name" value="HELNAPAPROT"/>
</dbReference>
<evidence type="ECO:0000256" key="2">
    <source>
        <dbReference type="RuleBase" id="RU003875"/>
    </source>
</evidence>
<dbReference type="Pfam" id="PF00210">
    <property type="entry name" value="Ferritin"/>
    <property type="match status" value="1"/>
</dbReference>
<protein>
    <submittedName>
        <fullName evidence="4">DNA starvation/stationary phase protection protein Dps</fullName>
    </submittedName>
</protein>
<dbReference type="InterPro" id="IPR023188">
    <property type="entry name" value="DPS_DNA-bd_CS"/>
</dbReference>